<keyword evidence="4" id="KW-0597">Phosphoprotein</keyword>
<keyword evidence="3" id="KW-0963">Cytoplasm</keyword>
<reference evidence="8" key="1">
    <citation type="submission" date="2023-06" db="EMBL/GenBank/DDBJ databases">
        <title>Male Hemibagrus guttatus genome.</title>
        <authorList>
            <person name="Bian C."/>
        </authorList>
    </citation>
    <scope>NUCLEOTIDE SEQUENCE</scope>
    <source>
        <strain evidence="8">Male_cb2023</strain>
        <tissue evidence="8">Muscle</tissue>
    </source>
</reference>
<feature type="domain" description="Cytoskeleton-associated protein 2 C-terminal" evidence="7">
    <location>
        <begin position="708"/>
        <end position="780"/>
    </location>
</feature>
<dbReference type="EMBL" id="JAUCMX010000021">
    <property type="protein sequence ID" value="KAK3514068.1"/>
    <property type="molecule type" value="Genomic_DNA"/>
</dbReference>
<dbReference type="Pfam" id="PF15297">
    <property type="entry name" value="CKAP2_C"/>
    <property type="match status" value="2"/>
</dbReference>
<comment type="caution">
    <text evidence="8">The sequence shown here is derived from an EMBL/GenBank/DDBJ whole genome shotgun (WGS) entry which is preliminary data.</text>
</comment>
<evidence type="ECO:0000256" key="5">
    <source>
        <dbReference type="ARBA" id="ARBA00023212"/>
    </source>
</evidence>
<dbReference type="PANTHER" id="PTHR47078:SF1">
    <property type="entry name" value="CYTOSKELETON-ASSOCIATED PROTEIN 2-LIKE"/>
    <property type="match status" value="1"/>
</dbReference>
<dbReference type="GO" id="GO:0005829">
    <property type="term" value="C:cytosol"/>
    <property type="evidence" value="ECO:0007669"/>
    <property type="project" value="TreeGrafter"/>
</dbReference>
<comment type="similarity">
    <text evidence="2">Belongs to the CKAP2 family.</text>
</comment>
<keyword evidence="5" id="KW-0206">Cytoskeleton</keyword>
<dbReference type="AlphaFoldDB" id="A0AAE0UQR1"/>
<feature type="region of interest" description="Disordered" evidence="6">
    <location>
        <begin position="478"/>
        <end position="529"/>
    </location>
</feature>
<gene>
    <name evidence="8" type="ORF">QTP70_002906</name>
</gene>
<dbReference type="PANTHER" id="PTHR47078">
    <property type="entry name" value="CYTOSKELETON-ASSOCIATED PROTEIN 2-LIKE"/>
    <property type="match status" value="1"/>
</dbReference>
<evidence type="ECO:0000256" key="1">
    <source>
        <dbReference type="ARBA" id="ARBA00004245"/>
    </source>
</evidence>
<evidence type="ECO:0000256" key="3">
    <source>
        <dbReference type="ARBA" id="ARBA00022490"/>
    </source>
</evidence>
<evidence type="ECO:0000256" key="2">
    <source>
        <dbReference type="ARBA" id="ARBA00009468"/>
    </source>
</evidence>
<dbReference type="InterPro" id="IPR029197">
    <property type="entry name" value="CKAP2_C"/>
</dbReference>
<accession>A0AAE0UQR1</accession>
<feature type="region of interest" description="Disordered" evidence="6">
    <location>
        <begin position="674"/>
        <end position="693"/>
    </location>
</feature>
<proteinExistence type="inferred from homology"/>
<dbReference type="InterPro" id="IPR052855">
    <property type="entry name" value="CKAP2-like"/>
</dbReference>
<feature type="region of interest" description="Disordered" evidence="6">
    <location>
        <begin position="441"/>
        <end position="466"/>
    </location>
</feature>
<evidence type="ECO:0000313" key="9">
    <source>
        <dbReference type="Proteomes" id="UP001274896"/>
    </source>
</evidence>
<sequence>MKVSRSKTEYMCVNEREGSGTVRLQGEEVKKVQEFKYLGSTVQSNGESGKEVKKRVQAGWNGWRKVSGVLCDRKISARIKGKVYRTVVRPAMLYGLETVSLRKRQESELEVAELKMLRFSLGVTRLDRIRNEYIRGTAHVGRLGDKVRETRLRWFGHVQRREKIRKQKLAEYLAVKGRLKPPNPKPYLKNSAVLTNPLGAAQKSYTVVKGKENSASSATGAKKDIPKENVLAVLPRLPLRAVVFQTASQEARTYCKTACAVKNASVRERQTKPALYINVTAQKQNKTVKKGQASVFSQAQALRTSTVNARTSIVKTDLQKRSLVTGSEKVAQKTQVSCPTVKESRSNTVPSCRDTKSLISKQATVTLKPAKATSNYNKTNTDLKKTLNRCPVAKPDRSGKIQTISQDTQLPNKVGNKPGLSHTRRSLAVTAKQGSSLLSSFKTENASKSNSETVTGVKKSAPHQQRRTTFKLLSKPSVQAPVPQTLPRPTKPSSLTNALKVQPKTPKSTFNPGTNGIRTVPLDSRTKPTTAQEERLRKLKEWQEAKGITYKRPPMPVQPARRKTTALPPQGYWSTIEQEDEVHGFVCAVDQSLNDCIKLLQQGCPVDQVRDVLSRVPMAQKFAKYWICQVRLMEQEGNLDVLPTFEEAVRLVREPVDELRSVVFEILKKKETQGSSSERENDVGSDEDGERSFSLCTPKPVGALIRGEKRDSSVIKYKITATPGGKRSQQRQKPGNVNGHEIRFVTPVRRSLRIEKTSSRYPAVLQEHDPCVSSVHELLAEDEGQNEVTHTAETPTSPLYVYRENEALREHVQIQLVYDNSVAS</sequence>
<organism evidence="8 9">
    <name type="scientific">Hemibagrus guttatus</name>
    <dbReference type="NCBI Taxonomy" id="175788"/>
    <lineage>
        <taxon>Eukaryota</taxon>
        <taxon>Metazoa</taxon>
        <taxon>Chordata</taxon>
        <taxon>Craniata</taxon>
        <taxon>Vertebrata</taxon>
        <taxon>Euteleostomi</taxon>
        <taxon>Actinopterygii</taxon>
        <taxon>Neopterygii</taxon>
        <taxon>Teleostei</taxon>
        <taxon>Ostariophysi</taxon>
        <taxon>Siluriformes</taxon>
        <taxon>Bagridae</taxon>
        <taxon>Hemibagrus</taxon>
    </lineage>
</organism>
<name>A0AAE0UQR1_9TELE</name>
<evidence type="ECO:0000256" key="6">
    <source>
        <dbReference type="SAM" id="MobiDB-lite"/>
    </source>
</evidence>
<keyword evidence="9" id="KW-1185">Reference proteome</keyword>
<feature type="compositionally biased region" description="Polar residues" evidence="6">
    <location>
        <begin position="491"/>
        <end position="517"/>
    </location>
</feature>
<feature type="compositionally biased region" description="Polar residues" evidence="6">
    <location>
        <begin position="441"/>
        <end position="454"/>
    </location>
</feature>
<dbReference type="GO" id="GO:0072686">
    <property type="term" value="C:mitotic spindle"/>
    <property type="evidence" value="ECO:0007669"/>
    <property type="project" value="TreeGrafter"/>
</dbReference>
<feature type="domain" description="Cytoskeleton-associated protein 2 C-terminal" evidence="7">
    <location>
        <begin position="515"/>
        <end position="682"/>
    </location>
</feature>
<dbReference type="GO" id="GO:0005813">
    <property type="term" value="C:centrosome"/>
    <property type="evidence" value="ECO:0007669"/>
    <property type="project" value="TreeGrafter"/>
</dbReference>
<evidence type="ECO:0000256" key="4">
    <source>
        <dbReference type="ARBA" id="ARBA00022553"/>
    </source>
</evidence>
<protein>
    <recommendedName>
        <fullName evidence="7">Cytoskeleton-associated protein 2 C-terminal domain-containing protein</fullName>
    </recommendedName>
</protein>
<evidence type="ECO:0000259" key="7">
    <source>
        <dbReference type="Pfam" id="PF15297"/>
    </source>
</evidence>
<dbReference type="Proteomes" id="UP001274896">
    <property type="component" value="Unassembled WGS sequence"/>
</dbReference>
<comment type="subcellular location">
    <subcellularLocation>
        <location evidence="1">Cytoplasm</location>
        <location evidence="1">Cytoskeleton</location>
    </subcellularLocation>
</comment>
<evidence type="ECO:0000313" key="8">
    <source>
        <dbReference type="EMBL" id="KAK3514068.1"/>
    </source>
</evidence>